<name>A0ACC2PAQ5_9HYME</name>
<organism evidence="1 2">
    <name type="scientific">Eretmocerus hayati</name>
    <dbReference type="NCBI Taxonomy" id="131215"/>
    <lineage>
        <taxon>Eukaryota</taxon>
        <taxon>Metazoa</taxon>
        <taxon>Ecdysozoa</taxon>
        <taxon>Arthropoda</taxon>
        <taxon>Hexapoda</taxon>
        <taxon>Insecta</taxon>
        <taxon>Pterygota</taxon>
        <taxon>Neoptera</taxon>
        <taxon>Endopterygota</taxon>
        <taxon>Hymenoptera</taxon>
        <taxon>Apocrita</taxon>
        <taxon>Proctotrupomorpha</taxon>
        <taxon>Chalcidoidea</taxon>
        <taxon>Aphelinidae</taxon>
        <taxon>Aphelininae</taxon>
        <taxon>Eretmocerus</taxon>
    </lineage>
</organism>
<sequence length="565" mass="64237">MFTYYQNFNLRREEQEQQREAEVTGHDRFCQERPGQHSRNHTGLGGVTSRRKRRGINNRRTHSAIEIESDSRGNSGGRGTGDDENFASVRSVLLSGENKSASLDDEDQDDDNCGAGGAGNGDEEERGRYFHLTSKIDSLARLLFNRLYAVSGCKDNPDASRNNGKQQYTALDQQQNPDTMSPSCNRDSSSKKHQPSESMEMEKRSRDRALSICRIYTRETPRYSLLKQLNNVGSRVDKHWFVVRDSLLRTERLLTLVPLNRNCSLNIGPGTRDVLNKLFLTLQHPYVCPILDLEFIVHESIDYVVLVQPINQGSLKDIIYGIERNCWNEEWSHKYGSRGRGLLLPQIQRMGRQVLEALVFLKERDFPTVTHLHSGNVIVQNGVARLAALENSLLGFTSRVHPIVASKLQSGKHQLLVPESIDTVCFGHMLFEMASGYELCTFEPTPANYSDVQRYPQVLECLRFIFEKQTPAYRYPSLEELILHDLFRNIDLRELRNASVNIFRPDITIPISRILDEIKCQGTPVKRSSDVDSEDMISLSSPESDCSENCSMLAQIYNELSITSV</sequence>
<keyword evidence="2" id="KW-1185">Reference proteome</keyword>
<proteinExistence type="predicted"/>
<evidence type="ECO:0000313" key="2">
    <source>
        <dbReference type="Proteomes" id="UP001239111"/>
    </source>
</evidence>
<gene>
    <name evidence="1" type="ORF">QAD02_016481</name>
</gene>
<accession>A0ACC2PAQ5</accession>
<comment type="caution">
    <text evidence="1">The sequence shown here is derived from an EMBL/GenBank/DDBJ whole genome shotgun (WGS) entry which is preliminary data.</text>
</comment>
<dbReference type="EMBL" id="CM056742">
    <property type="protein sequence ID" value="KAJ8680694.1"/>
    <property type="molecule type" value="Genomic_DNA"/>
</dbReference>
<reference evidence="1" key="1">
    <citation type="submission" date="2023-04" db="EMBL/GenBank/DDBJ databases">
        <title>A chromosome-level genome assembly of the parasitoid wasp Eretmocerus hayati.</title>
        <authorList>
            <person name="Zhong Y."/>
            <person name="Liu S."/>
            <person name="Liu Y."/>
        </authorList>
    </citation>
    <scope>NUCLEOTIDE SEQUENCE</scope>
    <source>
        <strain evidence="1">ZJU_SS_LIU_2023</strain>
    </source>
</reference>
<dbReference type="Proteomes" id="UP001239111">
    <property type="component" value="Chromosome 2"/>
</dbReference>
<protein>
    <submittedName>
        <fullName evidence="1">Uncharacterized protein</fullName>
    </submittedName>
</protein>
<evidence type="ECO:0000313" key="1">
    <source>
        <dbReference type="EMBL" id="KAJ8680694.1"/>
    </source>
</evidence>